<feature type="compositionally biased region" description="Pro residues" evidence="1">
    <location>
        <begin position="91"/>
        <end position="103"/>
    </location>
</feature>
<feature type="region of interest" description="Disordered" evidence="1">
    <location>
        <begin position="1"/>
        <end position="113"/>
    </location>
</feature>
<sequence length="346" mass="36558">MNGQPGWQPHQGQLSAGTPQQTPPSARSAGSGPTAAMVAAPSAQSVPETGRPVADPQPAEQEATETSTDASQAAATAQPVAIGQAAAAAPTVPPAPGGPPRGPAPASDWSSTESAWHVRKHRALPRLRTGRHVAGYESLELIQLTGSTVGLSIGKDQSGAPVTVALFRPTPMRCALIGGVWAARLVAYRALRFGARLVIVTDRPGDWQDLGRLATGRIDRVALLPPGIALDTSASGDAPVLRVIDVESAVEPTTEVDAWLTELTVLRQFRPDRTDQVRRADLVLTQRLTPDESAGMMSVYGTPERTAYTLQVLHDDMVAVLADDTEQYAWLALAEYELDALGQARR</sequence>
<feature type="compositionally biased region" description="Low complexity" evidence="1">
    <location>
        <begin position="73"/>
        <end position="90"/>
    </location>
</feature>
<evidence type="ECO:0000313" key="3">
    <source>
        <dbReference type="Proteomes" id="UP000294911"/>
    </source>
</evidence>
<proteinExistence type="predicted"/>
<keyword evidence="3" id="KW-1185">Reference proteome</keyword>
<accession>A0A4R2QWD1</accession>
<evidence type="ECO:0000313" key="2">
    <source>
        <dbReference type="EMBL" id="TCP53574.1"/>
    </source>
</evidence>
<gene>
    <name evidence="2" type="ORF">EV191_104141</name>
</gene>
<dbReference type="EMBL" id="SLXQ01000004">
    <property type="protein sequence ID" value="TCP53574.1"/>
    <property type="molecule type" value="Genomic_DNA"/>
</dbReference>
<dbReference type="AlphaFoldDB" id="A0A4R2QWD1"/>
<feature type="compositionally biased region" description="Polar residues" evidence="1">
    <location>
        <begin position="1"/>
        <end position="25"/>
    </location>
</feature>
<dbReference type="Proteomes" id="UP000294911">
    <property type="component" value="Unassembled WGS sequence"/>
</dbReference>
<dbReference type="RefSeq" id="WP_132877292.1">
    <property type="nucleotide sequence ID" value="NZ_SLXQ01000004.1"/>
</dbReference>
<reference evidence="2 3" key="1">
    <citation type="submission" date="2019-03" db="EMBL/GenBank/DDBJ databases">
        <title>Genomic Encyclopedia of Type Strains, Phase IV (KMG-IV): sequencing the most valuable type-strain genomes for metagenomic binning, comparative biology and taxonomic classification.</title>
        <authorList>
            <person name="Goeker M."/>
        </authorList>
    </citation>
    <scope>NUCLEOTIDE SEQUENCE [LARGE SCALE GENOMIC DNA]</scope>
    <source>
        <strain evidence="2 3">DSM 45765</strain>
    </source>
</reference>
<evidence type="ECO:0000256" key="1">
    <source>
        <dbReference type="SAM" id="MobiDB-lite"/>
    </source>
</evidence>
<organism evidence="2 3">
    <name type="scientific">Tamaricihabitans halophyticus</name>
    <dbReference type="NCBI Taxonomy" id="1262583"/>
    <lineage>
        <taxon>Bacteria</taxon>
        <taxon>Bacillati</taxon>
        <taxon>Actinomycetota</taxon>
        <taxon>Actinomycetes</taxon>
        <taxon>Pseudonocardiales</taxon>
        <taxon>Pseudonocardiaceae</taxon>
        <taxon>Tamaricihabitans</taxon>
    </lineage>
</organism>
<comment type="caution">
    <text evidence="2">The sequence shown here is derived from an EMBL/GenBank/DDBJ whole genome shotgun (WGS) entry which is preliminary data.</text>
</comment>
<dbReference type="OrthoDB" id="4669120at2"/>
<protein>
    <submittedName>
        <fullName evidence="2">Uncharacterized protein</fullName>
    </submittedName>
</protein>
<name>A0A4R2QWD1_9PSEU</name>